<evidence type="ECO:0000313" key="3">
    <source>
        <dbReference type="Proteomes" id="UP000243106"/>
    </source>
</evidence>
<organism evidence="2 3">
    <name type="scientific">Roseivivax halotolerans</name>
    <dbReference type="NCBI Taxonomy" id="93684"/>
    <lineage>
        <taxon>Bacteria</taxon>
        <taxon>Pseudomonadati</taxon>
        <taxon>Pseudomonadota</taxon>
        <taxon>Alphaproteobacteria</taxon>
        <taxon>Rhodobacterales</taxon>
        <taxon>Roseobacteraceae</taxon>
        <taxon>Roseivivax</taxon>
    </lineage>
</organism>
<dbReference type="RefSeq" id="WP_093011993.1">
    <property type="nucleotide sequence ID" value="NZ_FOXV01000007.1"/>
</dbReference>
<dbReference type="SUPFAM" id="SSF53756">
    <property type="entry name" value="UDP-Glycosyltransferase/glycogen phosphorylase"/>
    <property type="match status" value="1"/>
</dbReference>
<gene>
    <name evidence="2" type="ORF">SAMN05421853_10779</name>
</gene>
<evidence type="ECO:0000256" key="1">
    <source>
        <dbReference type="ARBA" id="ARBA00022679"/>
    </source>
</evidence>
<reference evidence="3" key="1">
    <citation type="submission" date="2016-10" db="EMBL/GenBank/DDBJ databases">
        <authorList>
            <person name="Varghese N."/>
            <person name="Submissions S."/>
        </authorList>
    </citation>
    <scope>NUCLEOTIDE SEQUENCE [LARGE SCALE GENOMIC DNA]</scope>
    <source>
        <strain evidence="3">JCM 10271</strain>
    </source>
</reference>
<name>A0A1I5YZ71_9RHOB</name>
<keyword evidence="3" id="KW-1185">Reference proteome</keyword>
<evidence type="ECO:0000313" key="2">
    <source>
        <dbReference type="EMBL" id="SFQ49548.1"/>
    </source>
</evidence>
<dbReference type="STRING" id="93684.SAMN05421853_10779"/>
<dbReference type="EMBL" id="FOXV01000007">
    <property type="protein sequence ID" value="SFQ49548.1"/>
    <property type="molecule type" value="Genomic_DNA"/>
</dbReference>
<protein>
    <submittedName>
        <fullName evidence="2">Glycosyltransferase involved in cell wall bisynthesis</fullName>
    </submittedName>
</protein>
<sequence>MPGAGSSTAITRAESPARCLDLTRLVSRAGRQATGVDRVERAYLEHLSHRNEPLFGLVRTALGYLLIDHVGCRAFASRLGAGEIGRPTFFSRLARRGDPARAGMESDLRRDAVGRARPRKLGTMLRRHLPEGTSYINVGHTNLGRDTLSGLRAVPGLRIGVMIHDTIPLDLPEMQREGSVTRFQMLFDRVAAEADTIIANSRATAADIARHSGRRDGVIAAHLGVSQPPLGTPPIGPWSRAPCFVALGTIEPRKNHGFLLDLWERLVAEHGADAPHLLILGSRGWRNERVFARLDAAPPHIHELPGLDDPEVFALLAASRGLVFPSLAEGYGLPPLEAAALGVPALCNDLPVTREVLGDKGIYADVADGYLWREHIMRLARQDDRDSQSAEWAPPGWDAHFKTVLSHV</sequence>
<dbReference type="CDD" id="cd03809">
    <property type="entry name" value="GT4_MtfB-like"/>
    <property type="match status" value="1"/>
</dbReference>
<dbReference type="Pfam" id="PF13692">
    <property type="entry name" value="Glyco_trans_1_4"/>
    <property type="match status" value="1"/>
</dbReference>
<proteinExistence type="predicted"/>
<dbReference type="GO" id="GO:0016757">
    <property type="term" value="F:glycosyltransferase activity"/>
    <property type="evidence" value="ECO:0007669"/>
    <property type="project" value="TreeGrafter"/>
</dbReference>
<keyword evidence="1 2" id="KW-0808">Transferase</keyword>
<dbReference type="PANTHER" id="PTHR46401:SF2">
    <property type="entry name" value="GLYCOSYLTRANSFERASE WBBK-RELATED"/>
    <property type="match status" value="1"/>
</dbReference>
<dbReference type="PANTHER" id="PTHR46401">
    <property type="entry name" value="GLYCOSYLTRANSFERASE WBBK-RELATED"/>
    <property type="match status" value="1"/>
</dbReference>
<dbReference type="AlphaFoldDB" id="A0A1I5YZ71"/>
<dbReference type="Proteomes" id="UP000243106">
    <property type="component" value="Unassembled WGS sequence"/>
</dbReference>
<dbReference type="Gene3D" id="3.40.50.2000">
    <property type="entry name" value="Glycogen Phosphorylase B"/>
    <property type="match status" value="1"/>
</dbReference>
<accession>A0A1I5YZ71</accession>